<dbReference type="AlphaFoldDB" id="A0A2V2MUB9"/>
<comment type="caution">
    <text evidence="1">The sequence shown here is derived from an EMBL/GenBank/DDBJ whole genome shotgun (WGS) entry which is preliminary data.</text>
</comment>
<dbReference type="PANTHER" id="PTHR36932">
    <property type="entry name" value="CAPSULAR POLYSACCHARIDE BIOSYNTHESIS PROTEIN"/>
    <property type="match status" value="1"/>
</dbReference>
<evidence type="ECO:0000313" key="2">
    <source>
        <dbReference type="Proteomes" id="UP000245934"/>
    </source>
</evidence>
<dbReference type="Gene3D" id="3.40.50.12780">
    <property type="entry name" value="N-terminal domain of ligase-like"/>
    <property type="match status" value="1"/>
</dbReference>
<sequence length="447" mass="52072">MGNIEDQFRKILLNRIKIRNSREYLEILGLSNPDLLSSFIMQKRDELYLHAYYHTRYYNQVFQKIGLIKNGKVDHEKIPEIPILTKDIIRNNNQNLISDDSHKRKFFYNSSGGSTGEPIRLIQDDYYLKWRNATNNFYYQNILNVDEPMVKKVILWGSERDLFKGGIDFKTRLQNKLTNSVFLNSFKMTEEDISKNIQKINSFKPEILRGYAGSLFELCNYAEQKKISLYSPKIIVSAAENLSDRMRATIESNFGTKVFNFYGSREVSNLSGECEKGLLHSFQFWNYIEVLDNYNQKVKEGEEGKIIVTNLFNYSMPLIRFEIGDMAILGPETCSCGSVLPTLKKVTGRITDHFTLENGAIIHGEYFSHLFYLKDWVKSFQVIQEDYSLIRIKIVIKDKINLIDQADIEEKIKLVMGSNSIITWEIVKTIPKTQSGKYRYTKSLITR</sequence>
<dbReference type="Proteomes" id="UP000245934">
    <property type="component" value="Unassembled WGS sequence"/>
</dbReference>
<reference evidence="1 2" key="1">
    <citation type="submission" date="2018-05" db="EMBL/GenBank/DDBJ databases">
        <title>Draft genome of Methanospirillum stamsii Pt1.</title>
        <authorList>
            <person name="Dueholm M.S."/>
            <person name="Nielsen P.H."/>
            <person name="Bakmann L.F."/>
            <person name="Otzen D.E."/>
        </authorList>
    </citation>
    <scope>NUCLEOTIDE SEQUENCE [LARGE SCALE GENOMIC DNA]</scope>
    <source>
        <strain evidence="1 2">Pt1</strain>
    </source>
</reference>
<dbReference type="SUPFAM" id="SSF56801">
    <property type="entry name" value="Acetyl-CoA synthetase-like"/>
    <property type="match status" value="1"/>
</dbReference>
<dbReference type="InterPro" id="IPR042099">
    <property type="entry name" value="ANL_N_sf"/>
</dbReference>
<keyword evidence="2" id="KW-1185">Reference proteome</keyword>
<name>A0A2V2MUB9_9EURY</name>
<proteinExistence type="predicted"/>
<gene>
    <name evidence="1" type="ORF">DLD82_13595</name>
</gene>
<organism evidence="1 2">
    <name type="scientific">Methanospirillum stamsii</name>
    <dbReference type="NCBI Taxonomy" id="1277351"/>
    <lineage>
        <taxon>Archaea</taxon>
        <taxon>Methanobacteriati</taxon>
        <taxon>Methanobacteriota</taxon>
        <taxon>Stenosarchaea group</taxon>
        <taxon>Methanomicrobia</taxon>
        <taxon>Methanomicrobiales</taxon>
        <taxon>Methanospirillaceae</taxon>
        <taxon>Methanospirillum</taxon>
    </lineage>
</organism>
<dbReference type="EMBL" id="QGMZ01000030">
    <property type="protein sequence ID" value="PWR71784.1"/>
    <property type="molecule type" value="Genomic_DNA"/>
</dbReference>
<dbReference type="InterPro" id="IPR053158">
    <property type="entry name" value="CapK_Type1_Caps_Biosynth"/>
</dbReference>
<protein>
    <submittedName>
        <fullName evidence="1">Capsule biosynthesis protein CapK</fullName>
    </submittedName>
</protein>
<accession>A0A2V2MUB9</accession>
<dbReference type="PANTHER" id="PTHR36932:SF1">
    <property type="entry name" value="CAPSULAR POLYSACCHARIDE BIOSYNTHESIS PROTEIN"/>
    <property type="match status" value="1"/>
</dbReference>
<evidence type="ECO:0000313" key="1">
    <source>
        <dbReference type="EMBL" id="PWR71784.1"/>
    </source>
</evidence>